<evidence type="ECO:0000313" key="2">
    <source>
        <dbReference type="Proteomes" id="UP001056120"/>
    </source>
</evidence>
<organism evidence="1 2">
    <name type="scientific">Smallanthus sonchifolius</name>
    <dbReference type="NCBI Taxonomy" id="185202"/>
    <lineage>
        <taxon>Eukaryota</taxon>
        <taxon>Viridiplantae</taxon>
        <taxon>Streptophyta</taxon>
        <taxon>Embryophyta</taxon>
        <taxon>Tracheophyta</taxon>
        <taxon>Spermatophyta</taxon>
        <taxon>Magnoliopsida</taxon>
        <taxon>eudicotyledons</taxon>
        <taxon>Gunneridae</taxon>
        <taxon>Pentapetalae</taxon>
        <taxon>asterids</taxon>
        <taxon>campanulids</taxon>
        <taxon>Asterales</taxon>
        <taxon>Asteraceae</taxon>
        <taxon>Asteroideae</taxon>
        <taxon>Heliantheae alliance</taxon>
        <taxon>Millerieae</taxon>
        <taxon>Smallanthus</taxon>
    </lineage>
</organism>
<dbReference type="EMBL" id="CM042041">
    <property type="protein sequence ID" value="KAI3711746.1"/>
    <property type="molecule type" value="Genomic_DNA"/>
</dbReference>
<protein>
    <submittedName>
        <fullName evidence="1">Uncharacterized protein</fullName>
    </submittedName>
</protein>
<dbReference type="Proteomes" id="UP001056120">
    <property type="component" value="Linkage Group LG24"/>
</dbReference>
<accession>A0ACB9AQH9</accession>
<keyword evidence="2" id="KW-1185">Reference proteome</keyword>
<evidence type="ECO:0000313" key="1">
    <source>
        <dbReference type="EMBL" id="KAI3711746.1"/>
    </source>
</evidence>
<reference evidence="1 2" key="2">
    <citation type="journal article" date="2022" name="Mol. Ecol. Resour.">
        <title>The genomes of chicory, endive, great burdock and yacon provide insights into Asteraceae paleo-polyploidization history and plant inulin production.</title>
        <authorList>
            <person name="Fan W."/>
            <person name="Wang S."/>
            <person name="Wang H."/>
            <person name="Wang A."/>
            <person name="Jiang F."/>
            <person name="Liu H."/>
            <person name="Zhao H."/>
            <person name="Xu D."/>
            <person name="Zhang Y."/>
        </authorList>
    </citation>
    <scope>NUCLEOTIDE SEQUENCE [LARGE SCALE GENOMIC DNA]</scope>
    <source>
        <strain evidence="2">cv. Yunnan</strain>
        <tissue evidence="1">Leaves</tissue>
    </source>
</reference>
<name>A0ACB9AQH9_9ASTR</name>
<comment type="caution">
    <text evidence="1">The sequence shown here is derived from an EMBL/GenBank/DDBJ whole genome shotgun (WGS) entry which is preliminary data.</text>
</comment>
<proteinExistence type="predicted"/>
<sequence>MGSIKFSLLCLVTGSVLFSVNFKACEAAEFVVDGKEKSWRVPASANGLNTWAEKERFKIGDSLVFKYDSKMDSLLRVEEGDYKKCNKMKPIKEYHDGNTVFEINESGSFFFISGVDGHCEKGEKLEVKVLSYKHSSPPPALAPKGSPATMPPPVLSPAESPESSTSVGSNLRIIDVSTFVVATLVGVAMV</sequence>
<reference evidence="2" key="1">
    <citation type="journal article" date="2022" name="Mol. Ecol. Resour.">
        <title>The genomes of chicory, endive, great burdock and yacon provide insights into Asteraceae palaeo-polyploidization history and plant inulin production.</title>
        <authorList>
            <person name="Fan W."/>
            <person name="Wang S."/>
            <person name="Wang H."/>
            <person name="Wang A."/>
            <person name="Jiang F."/>
            <person name="Liu H."/>
            <person name="Zhao H."/>
            <person name="Xu D."/>
            <person name="Zhang Y."/>
        </authorList>
    </citation>
    <scope>NUCLEOTIDE SEQUENCE [LARGE SCALE GENOMIC DNA]</scope>
    <source>
        <strain evidence="2">cv. Yunnan</strain>
    </source>
</reference>
<gene>
    <name evidence="1" type="ORF">L1987_70289</name>
</gene>